<accession>A0A1G9S3X3</accession>
<dbReference type="GO" id="GO:0009103">
    <property type="term" value="P:lipopolysaccharide biosynthetic process"/>
    <property type="evidence" value="ECO:0007669"/>
    <property type="project" value="TreeGrafter"/>
</dbReference>
<evidence type="ECO:0000256" key="1">
    <source>
        <dbReference type="ARBA" id="ARBA00022679"/>
    </source>
</evidence>
<protein>
    <submittedName>
        <fullName evidence="4">Alpha-1,3-rhamnosyl/mannosyltransferase</fullName>
    </submittedName>
</protein>
<sequence length="359" mass="40814">MKRVDLEASTLLHAHPTGIARYGRQLIDHLLTLPAYGHDFRLRLLYKLSRFSKRAFRYAPPQASTDWHLGAYFPLSARKRLVHCLDSVLIYGKGIRTVVTIHDLAVFRPEHQLEGYTSDKFREKSWARMRQMVRHADHLIAVSEATKRDLLHFFDYPEAQISVVPLGTEQRPLGRQAPPLPPAWQLHSKQYYLFVGSISVRKNMLNLLQAFAHHATEHTLVLAGTAEPAVLEAIARLRLHHKVRLLGYVEDALLPLLYHHAAAFLFPTYYEGFGIPLLEAMIHRLPIVTSNRGAAPEVVDASAQLVDPFEVDSIREGLEKIATVADTALDAAQQRALAFTWSRTAQSTYEVYQKLWEAH</sequence>
<evidence type="ECO:0000313" key="4">
    <source>
        <dbReference type="EMBL" id="SDM30248.1"/>
    </source>
</evidence>
<keyword evidence="4" id="KW-0328">Glycosyltransferase</keyword>
<gene>
    <name evidence="4" type="ORF">SAMN05421823_11223</name>
</gene>
<dbReference type="SUPFAM" id="SSF53756">
    <property type="entry name" value="UDP-Glycosyltransferase/glycogen phosphorylase"/>
    <property type="match status" value="1"/>
</dbReference>
<dbReference type="CDD" id="cd03809">
    <property type="entry name" value="GT4_MtfB-like"/>
    <property type="match status" value="1"/>
</dbReference>
<dbReference type="OrthoDB" id="9801609at2"/>
<keyword evidence="5" id="KW-1185">Reference proteome</keyword>
<proteinExistence type="predicted"/>
<organism evidence="4 5">
    <name type="scientific">Catalinimonas alkaloidigena</name>
    <dbReference type="NCBI Taxonomy" id="1075417"/>
    <lineage>
        <taxon>Bacteria</taxon>
        <taxon>Pseudomonadati</taxon>
        <taxon>Bacteroidota</taxon>
        <taxon>Cytophagia</taxon>
        <taxon>Cytophagales</taxon>
        <taxon>Catalimonadaceae</taxon>
        <taxon>Catalinimonas</taxon>
    </lineage>
</organism>
<evidence type="ECO:0000313" key="5">
    <source>
        <dbReference type="Proteomes" id="UP000198510"/>
    </source>
</evidence>
<dbReference type="RefSeq" id="WP_089687003.1">
    <property type="nucleotide sequence ID" value="NZ_FNFO01000012.1"/>
</dbReference>
<feature type="domain" description="Glycosyltransferase subfamily 4-like N-terminal" evidence="3">
    <location>
        <begin position="88"/>
        <end position="167"/>
    </location>
</feature>
<dbReference type="Pfam" id="PF13439">
    <property type="entry name" value="Glyco_transf_4"/>
    <property type="match status" value="1"/>
</dbReference>
<dbReference type="PANTHER" id="PTHR46401:SF2">
    <property type="entry name" value="GLYCOSYLTRANSFERASE WBBK-RELATED"/>
    <property type="match status" value="1"/>
</dbReference>
<name>A0A1G9S3X3_9BACT</name>
<dbReference type="PANTHER" id="PTHR46401">
    <property type="entry name" value="GLYCOSYLTRANSFERASE WBBK-RELATED"/>
    <property type="match status" value="1"/>
</dbReference>
<dbReference type="EMBL" id="FNFO01000012">
    <property type="protein sequence ID" value="SDM30248.1"/>
    <property type="molecule type" value="Genomic_DNA"/>
</dbReference>
<evidence type="ECO:0000259" key="2">
    <source>
        <dbReference type="Pfam" id="PF00534"/>
    </source>
</evidence>
<dbReference type="Proteomes" id="UP000198510">
    <property type="component" value="Unassembled WGS sequence"/>
</dbReference>
<feature type="domain" description="Glycosyl transferase family 1" evidence="2">
    <location>
        <begin position="188"/>
        <end position="322"/>
    </location>
</feature>
<dbReference type="Pfam" id="PF00534">
    <property type="entry name" value="Glycos_transf_1"/>
    <property type="match status" value="1"/>
</dbReference>
<dbReference type="GO" id="GO:0016757">
    <property type="term" value="F:glycosyltransferase activity"/>
    <property type="evidence" value="ECO:0007669"/>
    <property type="project" value="UniProtKB-KW"/>
</dbReference>
<dbReference type="AlphaFoldDB" id="A0A1G9S3X3"/>
<dbReference type="Gene3D" id="3.40.50.2000">
    <property type="entry name" value="Glycogen Phosphorylase B"/>
    <property type="match status" value="2"/>
</dbReference>
<reference evidence="4 5" key="1">
    <citation type="submission" date="2016-10" db="EMBL/GenBank/DDBJ databases">
        <authorList>
            <person name="de Groot N.N."/>
        </authorList>
    </citation>
    <scope>NUCLEOTIDE SEQUENCE [LARGE SCALE GENOMIC DNA]</scope>
    <source>
        <strain evidence="4 5">DSM 25186</strain>
    </source>
</reference>
<keyword evidence="1 4" id="KW-0808">Transferase</keyword>
<dbReference type="InterPro" id="IPR028098">
    <property type="entry name" value="Glyco_trans_4-like_N"/>
</dbReference>
<dbReference type="STRING" id="1075417.SAMN05421823_11223"/>
<evidence type="ECO:0000259" key="3">
    <source>
        <dbReference type="Pfam" id="PF13439"/>
    </source>
</evidence>
<dbReference type="InterPro" id="IPR001296">
    <property type="entry name" value="Glyco_trans_1"/>
</dbReference>